<dbReference type="Pfam" id="PF00550">
    <property type="entry name" value="PP-binding"/>
    <property type="match status" value="4"/>
</dbReference>
<dbReference type="InterPro" id="IPR006162">
    <property type="entry name" value="Ppantetheine_attach_site"/>
</dbReference>
<feature type="region of interest" description="Disordered" evidence="5">
    <location>
        <begin position="2248"/>
        <end position="2279"/>
    </location>
</feature>
<dbReference type="InterPro" id="IPR020845">
    <property type="entry name" value="AMP-binding_CS"/>
</dbReference>
<dbReference type="Pfam" id="PF00668">
    <property type="entry name" value="Condensation"/>
    <property type="match status" value="7"/>
</dbReference>
<evidence type="ECO:0000259" key="6">
    <source>
        <dbReference type="PROSITE" id="PS50075"/>
    </source>
</evidence>
<dbReference type="Gene3D" id="1.10.1200.10">
    <property type="entry name" value="ACP-like"/>
    <property type="match status" value="5"/>
</dbReference>
<evidence type="ECO:0000313" key="7">
    <source>
        <dbReference type="EMBL" id="GAC76374.1"/>
    </source>
</evidence>
<dbReference type="InterPro" id="IPR009081">
    <property type="entry name" value="PP-bd_ACP"/>
</dbReference>
<evidence type="ECO:0000256" key="1">
    <source>
        <dbReference type="ARBA" id="ARBA00022450"/>
    </source>
</evidence>
<feature type="domain" description="Carrier" evidence="6">
    <location>
        <begin position="4458"/>
        <end position="4535"/>
    </location>
</feature>
<gene>
    <name evidence="7" type="ORF">PANT_20d00085</name>
</gene>
<keyword evidence="2" id="KW-0597">Phosphoprotein</keyword>
<dbReference type="GO" id="GO:0005737">
    <property type="term" value="C:cytoplasm"/>
    <property type="evidence" value="ECO:0007669"/>
    <property type="project" value="TreeGrafter"/>
</dbReference>
<dbReference type="GO" id="GO:0043041">
    <property type="term" value="P:amino acid activation for nonribosomal peptide biosynthetic process"/>
    <property type="evidence" value="ECO:0007669"/>
    <property type="project" value="TreeGrafter"/>
</dbReference>
<dbReference type="FunFam" id="3.30.300.30:FF:000015">
    <property type="entry name" value="Nonribosomal peptide synthase SidD"/>
    <property type="match status" value="3"/>
</dbReference>
<organism evidence="7 8">
    <name type="scientific">Pseudozyma antarctica (strain T-34)</name>
    <name type="common">Yeast</name>
    <name type="synonym">Candida antarctica</name>
    <dbReference type="NCBI Taxonomy" id="1151754"/>
    <lineage>
        <taxon>Eukaryota</taxon>
        <taxon>Fungi</taxon>
        <taxon>Dikarya</taxon>
        <taxon>Basidiomycota</taxon>
        <taxon>Ustilaginomycotina</taxon>
        <taxon>Ustilaginomycetes</taxon>
        <taxon>Ustilaginales</taxon>
        <taxon>Ustilaginaceae</taxon>
        <taxon>Moesziomyces</taxon>
    </lineage>
</organism>
<protein>
    <submittedName>
        <fullName evidence="7">RNA polymerase II, fourth largest subunit</fullName>
    </submittedName>
</protein>
<dbReference type="NCBIfam" id="TIGR01733">
    <property type="entry name" value="AA-adenyl-dom"/>
    <property type="match status" value="2"/>
</dbReference>
<dbReference type="Gene3D" id="3.40.50.980">
    <property type="match status" value="2"/>
</dbReference>
<dbReference type="InterPro" id="IPR023213">
    <property type="entry name" value="CAT-like_dom_sf"/>
</dbReference>
<dbReference type="SMART" id="SM00823">
    <property type="entry name" value="PKS_PP"/>
    <property type="match status" value="4"/>
</dbReference>
<accession>M9LZD3</accession>
<dbReference type="InterPro" id="IPR000873">
    <property type="entry name" value="AMP-dep_synth/lig_dom"/>
</dbReference>
<dbReference type="InterPro" id="IPR010071">
    <property type="entry name" value="AA_adenyl_dom"/>
</dbReference>
<dbReference type="Gene3D" id="3.30.559.30">
    <property type="entry name" value="Nonribosomal peptide synthetase, condensation domain"/>
    <property type="match status" value="7"/>
</dbReference>
<dbReference type="InterPro" id="IPR001242">
    <property type="entry name" value="Condensation_dom"/>
</dbReference>
<dbReference type="OrthoDB" id="416786at2759"/>
<name>M9LZD3_PSEA3</name>
<dbReference type="STRING" id="1151754.M9LZD3"/>
<dbReference type="Gene3D" id="3.30.559.10">
    <property type="entry name" value="Chloramphenicol acetyltransferase-like domain"/>
    <property type="match status" value="7"/>
</dbReference>
<dbReference type="Pfam" id="PF13193">
    <property type="entry name" value="AMP-binding_C"/>
    <property type="match status" value="2"/>
</dbReference>
<dbReference type="InterPro" id="IPR045851">
    <property type="entry name" value="AMP-bd_C_sf"/>
</dbReference>
<dbReference type="NCBIfam" id="NF003417">
    <property type="entry name" value="PRK04813.1"/>
    <property type="match status" value="4"/>
</dbReference>
<keyword evidence="1" id="KW-0596">Phosphopantetheine</keyword>
<dbReference type="EMBL" id="DF196786">
    <property type="protein sequence ID" value="GAC76374.1"/>
    <property type="molecule type" value="Genomic_DNA"/>
</dbReference>
<dbReference type="PROSITE" id="PS00455">
    <property type="entry name" value="AMP_BINDING"/>
    <property type="match status" value="3"/>
</dbReference>
<feature type="domain" description="Carrier" evidence="6">
    <location>
        <begin position="1164"/>
        <end position="1243"/>
    </location>
</feature>
<evidence type="ECO:0000256" key="4">
    <source>
        <dbReference type="ARBA" id="ARBA00023268"/>
    </source>
</evidence>
<dbReference type="PROSITE" id="PS00012">
    <property type="entry name" value="PHOSPHOPANTETHEINE"/>
    <property type="match status" value="3"/>
</dbReference>
<dbReference type="GO" id="GO:0016874">
    <property type="term" value="F:ligase activity"/>
    <property type="evidence" value="ECO:0007669"/>
    <property type="project" value="UniProtKB-KW"/>
</dbReference>
<keyword evidence="3" id="KW-0436">Ligase</keyword>
<feature type="domain" description="Carrier" evidence="6">
    <location>
        <begin position="3330"/>
        <end position="3406"/>
    </location>
</feature>
<dbReference type="InterPro" id="IPR025110">
    <property type="entry name" value="AMP-bd_C"/>
</dbReference>
<dbReference type="Pfam" id="PF00501">
    <property type="entry name" value="AMP-binding"/>
    <property type="match status" value="4"/>
</dbReference>
<proteinExistence type="predicted"/>
<dbReference type="SUPFAM" id="SSF52777">
    <property type="entry name" value="CoA-dependent acyltransferases"/>
    <property type="match status" value="14"/>
</dbReference>
<dbReference type="PANTHER" id="PTHR45527:SF1">
    <property type="entry name" value="FATTY ACID SYNTHASE"/>
    <property type="match status" value="1"/>
</dbReference>
<dbReference type="PROSITE" id="PS50075">
    <property type="entry name" value="CARRIER"/>
    <property type="match status" value="5"/>
</dbReference>
<dbReference type="InterPro" id="IPR020806">
    <property type="entry name" value="PKS_PP-bd"/>
</dbReference>
<evidence type="ECO:0000256" key="2">
    <source>
        <dbReference type="ARBA" id="ARBA00022553"/>
    </source>
</evidence>
<keyword evidence="4" id="KW-0511">Multifunctional enzyme</keyword>
<dbReference type="PANTHER" id="PTHR45527">
    <property type="entry name" value="NONRIBOSOMAL PEPTIDE SYNTHETASE"/>
    <property type="match status" value="1"/>
</dbReference>
<dbReference type="CDD" id="cd05930">
    <property type="entry name" value="A_NRPS"/>
    <property type="match status" value="3"/>
</dbReference>
<feature type="region of interest" description="Disordered" evidence="5">
    <location>
        <begin position="2720"/>
        <end position="2745"/>
    </location>
</feature>
<sequence>MNHLDVDSQRRSDDTAARFAALRQACKAVFESQSNLNISDETSLFDAGLDSIHAIRLAFLLKTKGWSISSSQILVSTGKASDIIAMLKPISQEITQITAAGLPAGRQAAVDSQVADQSETVEPDILRGSGSSIHREEEESGAASPHGKSVPVSPSQLALIAATLRHTDEMQQANPPYSARYTISLSFAPDPLRVRQACEELVKAHAALRTGFLSSPSGIVQVIRDHDAKRLVNFDVVSFGKNNVVRRLPPLGSLLSLDANPPVRIHLDCANRLLVLDLHHAIFDGWSLSLILDDLDTRLRNPAVSNQPPHHRVGAKIIPSNEHLASDAGTEFWTSLLGQVEPCSWPPFRRNDGSAPITSHNVNAAWDCSAFTSTFRNKFAATPSSVVRSALAMVLHMHSTSASSSTVTFSAVSSGRAGQMARQPGDLVGCYVVTLPVVALVSSDLTVQQLISDIGQQQADSLEYEHDYTPNRSESAKLSPQCLLTFQNFPKGRRPDNQLQIISQQMVRDYCLCVDALPRPDDSGIDFELHYDLDIISEQEAKVFMGHVCHVMNQLVCSRASEPVEAVLGNVAAADADLVLKYSTRGKETVSGGLAGDHGCTVQGDNILQMVSSAVQRLPRKIALSFEESEFLSYSEFDRITSHSATALVQHGVLPGECVFVSMDRSIEQILAIYAILKAGATFSPLDPAFPRQRKELLIGLASARLVLTDRRTQHPDQDPANVEVLDLGQLLQRTGEHAIDNDVLEARSPAPEDVAYLLFTSGTTGTPKPVEIQHKALASFVRATAVYGQLETSRRLAVAAFTFDVSVHDWAGALAYGTTLCVASTDTLLGDITSTLNALRITMAQMTPTVANFIRSNEVDHLDILILSGESVSKTCRDHLSRTFRLINSFGPTETTVDVCSHDFGRGENEVQTNSRIVPIGIPLGDSQLYIVDLKTLEPRPLLCPGEIIIGGPQLARGYRGLDEQTRKSFVELALPSLDGPGSSLRRFYRTGDLGRLHPDGLLEHLGRIDSQVKINGRRIELEEIENVIADALSEASAHADAPLSAPRTCVDAIDSSMGSKTLAAWISSSVIRSSALNASKDEMLRLDPAESDKTAQLLATLRSRLPSYMVPSKVFFLQALPITPSGKTDRRALMSATDELRRQARACSDAPSQPRLSKPAVPPRTREASLLCQAFIHVLGQPMPCETTDFTAVGGDSIAAIKVIAHLRALLAPHETLPLLHSHLFRFKTISALADFWRLHAPSSTSCDDSASRQLHHDDAAKSLSSSSDAKSWTDAAAHLGIDADQIEDAFPVTQLQEALLASTLKDKSAYLAEFHWRLGGSVDAQCLLETWHILLILSHAFYASLDFLGFDWGRPMHRATIDDADQRGGSHFVLHIHHALYDGWSLALLLADLAELYRNVRGKQSAPMDPRPDFSIVARHEATSQEIIKSDIGFWQSHLERHVVPSWPAPPSASFCAERGQLVSIPMTNLKRGLAEMGLTLGSAVAAALSMVLSKYTDTDDILFDLVTSGRTGFRSRIADIASIVGPCVATLPFRLQSDASCSLVDVARSALDEMHLLDTHNSVGLAQISKALNGEIRPLSTILLTMSSETEVESSPHATIFPEAPSSRMRRNYAICLDVGARKDTVDFNVFSDETVIIPEDAKLLCLHVGHALQHLVNQGSHSSLSDFKLFGPADLRVLQEAERSYMARRQGLSPSTRLLAHQYLDKHAATCPTKIAIQYKDRFWTYGQVRERASRRAQTIRRSLMQAKHSARQALPLVPILSGKDDEFVVNCFAVMMAGGGYVPVDPQWPLQRQLHVVEAVSASFVLLGAASNDADAGSRLAELKSIAQEKGINLMTVEELENAEDAVNSCQEHTEADLLIPDLAYVLFTSGTSGKPKGVQVTASNLAAFLQGALAMYPEQNCWSRRGSFASQTFDVSCHDIFGAIAAGSCLCLAPSMEMRLDLQHTLSELRVSLIQLTPSVAKIIDIGHLPCLQALITSGEALPSNLVDAVTRHVPLYNSNGPTEATVDYSTRLYEKKKAQEGPLDLPWVSVGKPIGLSRYFVVDSDQRPCAIGQIGEVVVSGPQVARGYLNMPEQTSKSFVQAPHLTRALQPVSSDGDAEQVVDADSAYFTGDMGVLHANGELQLIGRRDGQVKINGLRIELEEIAAVIERCSYVSAAAALVGSDGRIVSFVAMAKPNQAQAHAVPEQDALIGQVLAEAHSSLPTYMVPSLIVVLDDSLPITPSGKIDRARLLAMDLSSTEPKQSASLKTREMSTSNEQAAESNPNTSGLNESQLRVRRVWAEVLGIPESSIGTHTPWQAAGGDSIQLIRLYSAARRHGLQLPVTAQTTIAAQALGVKSLSSDSASRDLSCRDRSSLPHSSEEVLPLSAMQRHFFSKTGALDRYAQSTLLRFNGATKDNIGRINACLSILTQRHAQLRCTFSRADPHDLQPLIQTCLPSTSAASVWPVKQAGECATSEEVNKAIDGALSSLRVSGQEARLLCGSAFSFQGGHYLFLAVHHLVIDLISWDILLNDLEALLGQGNQPSLQALSPSGEEHSQPFGCFVAALEAEASTAPLFRVPGFTRVLPALPESHTPATAQTYNSFSVRLAPLDSTQGASSQSFGFASVDQVLAMVTEALVRLTGVQDPTIAFESHGRDALHNAQTIAETVGWFTLVAPLRLQRGRSVEETLQLARAVRLADMDAVQAAAELAAPAPASCSKPRWPLLLNLHAQSSSHSPDSPDNVNQASKRSFEPVSSATRKQLGFDWVEMDPNATKDAEIAIDIEQEADGSLTLDICHRNQSSSDRETMDAFVDAIRSAHSRVGLALKRLHQNPPCLSRADLLPHLRFSAQDWERFVSATCAAANLQLHEVDDLLPATPMQEALVLETLRIQGSYITTRTFKVGLENRGEPSSLRIRRAVEQLSALHPTLLRSRFILDSKKGLLLAVLRPTFVQPMLFALCEGAIKSLGVAPEALGDPFAQPFGVKIHFDPNSGVMLLTMVIHHSLVDAWSMQLLLQDFEALLRDPEWRSPPERIPFPTYLKDFAARDRTTTRKYWTRLLDSVLPLASVPFAIKLARSDSSRAASMQLVKKVIPRSSIYSKRHSLSTSFILSWAAVLSANSRCAQAAVLLGLVHSGRDVNVPGIVDLVGPTVTTLPVPVLFRPDWNPATLLTQLDRTLSLANQHCDIGLNELMSCTQLRPRDMCSFVTFRNLSGDDGTTPPDSLLTEISADDHVQIPLSISAGPAGDDEVWIELLHDSNVFSCSEAEKLLEDTVRTWQMLKQICEGDCPDDYLLLPSPLGYSDTVEIELPGVVASAQSTLPVVHQGFGGSNVPEPPSVSKPKKVSDDVKKLQGIWTRVFDIQSGSCPTDVPFTKLGGSSLMAMRLMAEMREAGFQFRVADLLKPSSIEDLLSLNAGQAEKQVLDHSERGSMVSSERSPTVSQAAIVPQAYSQQPQPSPTLPDDIDLSVRLHDHVVSWYICPPTQEALMAVGYATSQDDALENQAYVARLCFQARAGPLDPQRLEAAFKLLTDRHEILRTAFVHSSTLGFVGICYRVGSEALPKLQFDRSNSNDGSHQPSAAGKVPWRAVAVCDGERGRIKSVEWEMHHALYDGVTISILMDELSIIYRQRSASSLPPAVAYSSFAASTRDDAKHLQQTSCQYWAKRLSGCQALNWPCDGGSKLVAAATTNAEAVIASDRVDIEAMAGALQVLPGALVRLVCSLLVSKLSGCEEVTFDWVSSGRARPGLREAAGPTILTYPTRIHVPPISEAIEDGSKAHVWQLLDAIQDDLVDESRHSWMGKRDILRSLGPTGSSLKNQILVTYQPPSSQSRSQMHNILVPHGASMSLDYALSLEIVPVSAGRIEVMAAFDDSLISSADARMFVGQLVGLFEYLAPLDASARRSTCVQPPIRALLDTGMAPEELQLVRALHGAPTISIERLPSVHELVLTQQRLTPDKIALQYGEEFVTYKELVQRATHLSHSLRDLCPGAQRVGICMKRGVPMVVAMLGVLLSSAAYVPVDPDLPSARCVQVAQAADIHAVIASDSTCRVVQEAVDKLAAQMLFSEQLESRAVSPEAAELGSSVTSQSLAYIIPTSGSTGTPKACAVTHVNATAFLTEATAYYRLSSFDKKLQAANFAFDVSVFDIWGTLSVGGCVVGASKEDMFGDMTAVIQQASCTFLDLTPTVASLLSAVELPTVHSILLGGEPLSRPLLHAWLQPGTTVFNASSPTECVVNVLAHRFDTGNKSATLPYIPIGRSLGLSRIYILNDRMHHVRVGEVGEIFIGGPQVGAGYFGDAAKTKAAFLENVEINIAEQRICEPRLFRSGDMGRLHGDGLVEHLGRRDGQTKLNGLRIELGDVETCLVSHPLVRRACVVKAVSTSSCQERLLAFVELHSPECCSEAGQLQDELIRSAKHGLPAYMIPEQVLIIPSLPLTPSGKIDRRNLQERAQDASIVEVKAWGAHKTILDNPVDEFERALITLCCEVLHVQQDEVSMEAPWSHLGGDSISSIRMISRCRREHGVKLGFGTISRSTTLREIGGVIREQRSRELDEKPQGVKSGQALSRSRIDRAVPLSPLQARFWRLFQNQAEFDCFSQSQMIPLPKRGGDLWSAEQLQEVLQKVQRNHQALVSSFAKDAVSPLDDTMIADKLVKVHRRAPVSLTDAEEACRETIGRLSLQRGRLLAATLLYYDGEEVLFVAAHHFVVDIVSWKILLDDVALLLKDINAPLPDPTDSYLLWAEEAREQQQQDQQAVPILPKPLWATSDCQASLASHGLLTDVDCHAVCSRLAIEPLEMMLGAVVIALNEAVDVPEKGFTLAVEGHGREPWNMHQDLTRSVGWYSAFYPVDGRLDDASDLRKSLRQTRDDLLLARKHHSPSRLPVDEQRWPVVLNFHGSNSLASDAPGSALSTLKWEDGGYGVVRDAVVNIEVSSSNQKIHWLFEGPSELKAELETVSSRLASVLDRMIAMTSVNVGCPPLGLSMADLDSATGLEKEEYRAFVEADLPRLGLEPWQIERVSPCTTLQEALVAAGDESDRYRGVRWYDVANRNLPSRQLKNVWQSVVSATEILRSAFVHHEKRGLLRLSTASSWKEPLYLSSTSSAEIDDWIRQQGHPALSPVAAAVLEDQEGLALRFVTVVHHALSDAWTMNLIDSDLERNLTGNVAQGHASPLLRLPASPSFESVVHHYQNKDREASKMFWKDQITGLTAVDWPRMGSNNVEIPTRHLRSRCQTAPTFELTHFGAEARRRHGISPADVFQLAWAMLLHRRAWQEPDSCDVGFGLVLAGRDIPVQRIEEIRGPCLQIAVARYRFDTDEGIVETIKSLQTQQDQWAKHAYVGIGEMLSASGRSSIDHLFHTLASFRSLPGDVLDEGTQRTLVLTESDDRISVPISISASPDSTGDRIEFELLFDEQSLDPHVADLLVQELRHTFEALYHGIRAGRAISTVGAVEASQAKLMQAISGPSSSEQGPSDLVSLFLRQVERTPQKVFCQQDEALVTYREMERLTRQGALMIRRCLKNGNAEASQLIPVRFVKSMPLLVVILSILRAGFGYVSIDPELPVERQSFIVSQVRASMLIEDEEHKHPLLQTEAPLKVIKFTELQRSDGSQDQELPIPSKDSPCYAIYTSGSTGRPKGCLVRHRNAAAFCNNYASSRGVPTTWTARMLSISNPGFDASISEYFVTMSVGGTICFATKDAILSDLVGHLQRYRVTTGFMTPSLCRTADLGMDGPHITHLALGGEPVAFDLVQRLSRGGIRVYNGYGPTETTVMVLTCPLTEQTCKRRVPIGSPLPGTYALVLDGRGRPCPVGAPGEIVIGGAQVTAGYIGLDSQAFYTEPDSGEQRYRTGDWGALRADGLIECYGRRDGQVKLRGLRIELGDIDKTICSVPGVADAAVMVREDALVAAYARKSSTSSDDGASDSLLSSIKRRCEQRLPAYCVPSRFVCIANGRLPQTRNGKLDTAQLECIVSAAIVEQDKAAVALSADSRQDSDKGTGSAGSALEETIAEAWSHALNLSTDEIGFSRSFASLGGDSIKAVRVAAHLRRRGLKDVSVGAILACKTIEAYATRQLELEKAREQSQPKGNLEPAACRWDLL</sequence>
<evidence type="ECO:0000256" key="3">
    <source>
        <dbReference type="ARBA" id="ARBA00022598"/>
    </source>
</evidence>
<evidence type="ECO:0000256" key="5">
    <source>
        <dbReference type="SAM" id="MobiDB-lite"/>
    </source>
</evidence>
<feature type="domain" description="Carrier" evidence="6">
    <location>
        <begin position="5983"/>
        <end position="6060"/>
    </location>
</feature>
<feature type="region of interest" description="Disordered" evidence="5">
    <location>
        <begin position="110"/>
        <end position="152"/>
    </location>
</feature>
<dbReference type="GO" id="GO:0044550">
    <property type="term" value="P:secondary metabolite biosynthetic process"/>
    <property type="evidence" value="ECO:0007669"/>
    <property type="project" value="TreeGrafter"/>
</dbReference>
<dbReference type="Proteomes" id="UP000011976">
    <property type="component" value="Unassembled WGS sequence"/>
</dbReference>
<dbReference type="InterPro" id="IPR042099">
    <property type="entry name" value="ANL_N_sf"/>
</dbReference>
<dbReference type="SUPFAM" id="SSF47336">
    <property type="entry name" value="ACP-like"/>
    <property type="match status" value="5"/>
</dbReference>
<dbReference type="GO" id="GO:0031177">
    <property type="term" value="F:phosphopantetheine binding"/>
    <property type="evidence" value="ECO:0007669"/>
    <property type="project" value="InterPro"/>
</dbReference>
<feature type="domain" description="Carrier" evidence="6">
    <location>
        <begin position="2275"/>
        <end position="2355"/>
    </location>
</feature>
<dbReference type="SUPFAM" id="SSF56801">
    <property type="entry name" value="Acetyl-CoA synthetase-like"/>
    <property type="match status" value="4"/>
</dbReference>
<evidence type="ECO:0000313" key="8">
    <source>
        <dbReference type="Proteomes" id="UP000011976"/>
    </source>
</evidence>
<reference evidence="8" key="1">
    <citation type="journal article" date="2013" name="Genome Announc.">
        <title>Genome sequence of the basidiomycetous yeast Pseudozyma antarctica T-34, a producer of the glycolipid biosurfactants mannosylerythritol lipids.</title>
        <authorList>
            <person name="Morita T."/>
            <person name="Koike H."/>
            <person name="Koyama Y."/>
            <person name="Hagiwara H."/>
            <person name="Ito E."/>
            <person name="Fukuoka T."/>
            <person name="Imura T."/>
            <person name="Machida M."/>
            <person name="Kitamoto D."/>
        </authorList>
    </citation>
    <scope>NUCLEOTIDE SEQUENCE [LARGE SCALE GENOMIC DNA]</scope>
    <source>
        <strain evidence="8">T-34</strain>
    </source>
</reference>
<dbReference type="Gene3D" id="3.40.50.12780">
    <property type="entry name" value="N-terminal domain of ligase-like"/>
    <property type="match status" value="3"/>
</dbReference>
<dbReference type="Gene3D" id="3.30.300.30">
    <property type="match status" value="4"/>
</dbReference>
<dbReference type="Gene3D" id="2.30.38.10">
    <property type="entry name" value="Luciferase, Domain 3"/>
    <property type="match status" value="1"/>
</dbReference>
<dbReference type="InterPro" id="IPR036736">
    <property type="entry name" value="ACP-like_sf"/>
</dbReference>